<dbReference type="OrthoDB" id="4772211at2"/>
<protein>
    <recommendedName>
        <fullName evidence="1">TIR domain-containing protein</fullName>
    </recommendedName>
</protein>
<gene>
    <name evidence="2" type="ORF">CLOHYLEM_05044</name>
</gene>
<dbReference type="InterPro" id="IPR035897">
    <property type="entry name" value="Toll_tir_struct_dom_sf"/>
</dbReference>
<accession>C0BZ05</accession>
<dbReference type="Gene3D" id="3.40.50.10140">
    <property type="entry name" value="Toll/interleukin-1 receptor homology (TIR) domain"/>
    <property type="match status" value="1"/>
</dbReference>
<dbReference type="RefSeq" id="WP_006442380.1">
    <property type="nucleotide sequence ID" value="NZ_CP036524.1"/>
</dbReference>
<dbReference type="PROSITE" id="PS50104">
    <property type="entry name" value="TIR"/>
    <property type="match status" value="1"/>
</dbReference>
<dbReference type="Proteomes" id="UP000004893">
    <property type="component" value="Unassembled WGS sequence"/>
</dbReference>
<keyword evidence="3" id="KW-1185">Reference proteome</keyword>
<dbReference type="GO" id="GO:0007165">
    <property type="term" value="P:signal transduction"/>
    <property type="evidence" value="ECO:0007669"/>
    <property type="project" value="InterPro"/>
</dbReference>
<evidence type="ECO:0000313" key="3">
    <source>
        <dbReference type="Proteomes" id="UP000004893"/>
    </source>
</evidence>
<proteinExistence type="predicted"/>
<reference evidence="2" key="1">
    <citation type="submission" date="2009-02" db="EMBL/GenBank/DDBJ databases">
        <authorList>
            <person name="Fulton L."/>
            <person name="Clifton S."/>
            <person name="Fulton B."/>
            <person name="Xu J."/>
            <person name="Minx P."/>
            <person name="Pepin K.H."/>
            <person name="Johnson M."/>
            <person name="Bhonagiri V."/>
            <person name="Nash W.E."/>
            <person name="Mardis E.R."/>
            <person name="Wilson R.K."/>
        </authorList>
    </citation>
    <scope>NUCLEOTIDE SEQUENCE [LARGE SCALE GENOMIC DNA]</scope>
    <source>
        <strain evidence="2">DSM 15053</strain>
    </source>
</reference>
<name>C0BZ05_9FIRM</name>
<comment type="caution">
    <text evidence="2">The sequence shown here is derived from an EMBL/GenBank/DDBJ whole genome shotgun (WGS) entry which is preliminary data.</text>
</comment>
<dbReference type="SUPFAM" id="SSF52200">
    <property type="entry name" value="Toll/Interleukin receptor TIR domain"/>
    <property type="match status" value="1"/>
</dbReference>
<dbReference type="AlphaFoldDB" id="C0BZ05"/>
<dbReference type="EMBL" id="ABYI02000018">
    <property type="protein sequence ID" value="EEG75083.1"/>
    <property type="molecule type" value="Genomic_DNA"/>
</dbReference>
<sequence length="254" mass="29284">MAKIFISYSSKNEKLVSCFLEFLQMGMGVNNSDIFCTAYSESFVTGETFIEKIREKLQECEAVISLITEEYLESKFCLTEMGAAWGMSKQFFPLLLVSYADLSDTPLQGMEMRKLYSEDDMSRVYDELYDCGISQTHQTNEFRKRLPVFVRQTENFLKGEYVIEKDSLGYYEATVSSVRQVKENYRCYGIKGHIAEPPDGEEAASDWLFYWRGVFPDLHVGEKVRFKTSKSKVNKFPDLGLARNIYPDDLQVLG</sequence>
<evidence type="ECO:0000259" key="1">
    <source>
        <dbReference type="PROSITE" id="PS50104"/>
    </source>
</evidence>
<dbReference type="eggNOG" id="COG1262">
    <property type="taxonomic scope" value="Bacteria"/>
</dbReference>
<evidence type="ECO:0000313" key="2">
    <source>
        <dbReference type="EMBL" id="EEG75083.1"/>
    </source>
</evidence>
<dbReference type="Pfam" id="PF13676">
    <property type="entry name" value="TIR_2"/>
    <property type="match status" value="1"/>
</dbReference>
<organism evidence="2 3">
    <name type="scientific">[Clostridium] hylemonae DSM 15053</name>
    <dbReference type="NCBI Taxonomy" id="553973"/>
    <lineage>
        <taxon>Bacteria</taxon>
        <taxon>Bacillati</taxon>
        <taxon>Bacillota</taxon>
        <taxon>Clostridia</taxon>
        <taxon>Lachnospirales</taxon>
        <taxon>Lachnospiraceae</taxon>
    </lineage>
</organism>
<dbReference type="HOGENOM" id="CLU_1092835_0_0_9"/>
<feature type="domain" description="TIR" evidence="1">
    <location>
        <begin position="1"/>
        <end position="150"/>
    </location>
</feature>
<dbReference type="InterPro" id="IPR000157">
    <property type="entry name" value="TIR_dom"/>
</dbReference>
<dbReference type="STRING" id="553973.CLOHYLEM_05044"/>
<reference evidence="2" key="2">
    <citation type="submission" date="2013-06" db="EMBL/GenBank/DDBJ databases">
        <title>Draft genome sequence of Clostridium hylemonae (DSM 15053).</title>
        <authorList>
            <person name="Sudarsanam P."/>
            <person name="Ley R."/>
            <person name="Guruge J."/>
            <person name="Turnbaugh P.J."/>
            <person name="Mahowald M."/>
            <person name="Liep D."/>
            <person name="Gordon J."/>
        </authorList>
    </citation>
    <scope>NUCLEOTIDE SEQUENCE</scope>
    <source>
        <strain evidence="2">DSM 15053</strain>
    </source>
</reference>